<name>A0ABP0J9B4_9DINO</name>
<evidence type="ECO:0000256" key="1">
    <source>
        <dbReference type="ARBA" id="ARBA00004240"/>
    </source>
</evidence>
<evidence type="ECO:0000256" key="7">
    <source>
        <dbReference type="ARBA" id="ARBA00025803"/>
    </source>
</evidence>
<proteinExistence type="inferred from homology"/>
<feature type="chain" id="PRO_5045352506" description="GDP-fucose protein O-fucosyltransferase 2" evidence="9">
    <location>
        <begin position="18"/>
        <end position="547"/>
    </location>
</feature>
<dbReference type="PANTHER" id="PTHR13398:SF0">
    <property type="entry name" value="GDP-FUCOSE PROTEIN O-FUCOSYLTRANSFERASE 2"/>
    <property type="match status" value="1"/>
</dbReference>
<dbReference type="Pfam" id="PF10250">
    <property type="entry name" value="O-FucT"/>
    <property type="match status" value="1"/>
</dbReference>
<dbReference type="Proteomes" id="UP001642464">
    <property type="component" value="Unassembled WGS sequence"/>
</dbReference>
<comment type="similarity">
    <text evidence="7">Belongs to the glycosyltransferase 68 family.</text>
</comment>
<keyword evidence="5" id="KW-0294">Fucose metabolism</keyword>
<reference evidence="10 11" key="1">
    <citation type="submission" date="2024-02" db="EMBL/GenBank/DDBJ databases">
        <authorList>
            <person name="Chen Y."/>
            <person name="Shah S."/>
            <person name="Dougan E. K."/>
            <person name="Thang M."/>
            <person name="Chan C."/>
        </authorList>
    </citation>
    <scope>NUCLEOTIDE SEQUENCE [LARGE SCALE GENOMIC DNA]</scope>
</reference>
<keyword evidence="3" id="KW-0808">Transferase</keyword>
<dbReference type="Gene3D" id="3.40.50.11340">
    <property type="match status" value="1"/>
</dbReference>
<evidence type="ECO:0000256" key="3">
    <source>
        <dbReference type="ARBA" id="ARBA00022679"/>
    </source>
</evidence>
<evidence type="ECO:0000313" key="10">
    <source>
        <dbReference type="EMBL" id="CAK9010911.1"/>
    </source>
</evidence>
<dbReference type="InterPro" id="IPR019378">
    <property type="entry name" value="GDP-Fuc_O-FucTrfase"/>
</dbReference>
<gene>
    <name evidence="10" type="ORF">SCF082_LOCUS10869</name>
</gene>
<evidence type="ECO:0000256" key="8">
    <source>
        <dbReference type="ARBA" id="ARBA00026232"/>
    </source>
</evidence>
<keyword evidence="9" id="KW-0732">Signal</keyword>
<comment type="caution">
    <text evidence="10">The sequence shown here is derived from an EMBL/GenBank/DDBJ whole genome shotgun (WGS) entry which is preliminary data.</text>
</comment>
<comment type="pathway">
    <text evidence="2">Protein modification; protein glycosylation.</text>
</comment>
<evidence type="ECO:0000256" key="6">
    <source>
        <dbReference type="ARBA" id="ARBA00023277"/>
    </source>
</evidence>
<evidence type="ECO:0000256" key="4">
    <source>
        <dbReference type="ARBA" id="ARBA00022824"/>
    </source>
</evidence>
<keyword evidence="6" id="KW-0119">Carbohydrate metabolism</keyword>
<evidence type="ECO:0000256" key="2">
    <source>
        <dbReference type="ARBA" id="ARBA00004922"/>
    </source>
</evidence>
<keyword evidence="11" id="KW-1185">Reference proteome</keyword>
<keyword evidence="4" id="KW-0256">Endoplasmic reticulum</keyword>
<comment type="subcellular location">
    <subcellularLocation>
        <location evidence="1">Endoplasmic reticulum</location>
    </subcellularLocation>
</comment>
<protein>
    <recommendedName>
        <fullName evidence="8">GDP-fucose protein O-fucosyltransferase 2</fullName>
    </recommendedName>
</protein>
<accession>A0ABP0J9B4</accession>
<organism evidence="10 11">
    <name type="scientific">Durusdinium trenchii</name>
    <dbReference type="NCBI Taxonomy" id="1381693"/>
    <lineage>
        <taxon>Eukaryota</taxon>
        <taxon>Sar</taxon>
        <taxon>Alveolata</taxon>
        <taxon>Dinophyceae</taxon>
        <taxon>Suessiales</taxon>
        <taxon>Symbiodiniaceae</taxon>
        <taxon>Durusdinium</taxon>
    </lineage>
</organism>
<sequence>MFAWCVLSPLFLVPAVASWVSASTGEIVEETSSLVRVGTEHGILVSREGLTAVRWDEAVPKQPALRAAIQAAEEARKTLRAPCPSTEPTSRQSSCSSWCRQVTSNGPSTKARVEGTCAYGLQCLCEAGPDVYASCSMRCQATEATTTTTTPVKSEAVTNSRLLFYDTRFSVDFMTQVEVFFVALELVRRLNRLVEESCRKGTRGSECQPWTLVLPPWCWLPRWYGFEGGAGTRWSELFNLEALKSAGVPFQEYTGSAVDLGVVPVAGRKVQHLKDGWGDFFGFTKEMKVCDTHGQQAPQAGSKRGSVVYAGYCDSDIIVSSLKCGVLSGSFKSVLDLLESAGQRSSILLKHLDALQLHSSDGPFATQFHSALSPSKALQDSARRFTDVALGSLPYLAVHLHRSVVHKEATPSAAAAAARINRLLKKRKLEQVYVAGDVLEGFRTELRSMVKEALYFFSPDDGADRLPLRGQEELVELLLAAKAEYFIGTSGSSFSAAVRRQRKSAGLPAKTSEEVFCGNLTETEAARKCVELVGPTSWTAGLECFDG</sequence>
<dbReference type="InterPro" id="IPR045130">
    <property type="entry name" value="OFUT2-like"/>
</dbReference>
<evidence type="ECO:0000256" key="5">
    <source>
        <dbReference type="ARBA" id="ARBA00023253"/>
    </source>
</evidence>
<evidence type="ECO:0000313" key="11">
    <source>
        <dbReference type="Proteomes" id="UP001642464"/>
    </source>
</evidence>
<feature type="signal peptide" evidence="9">
    <location>
        <begin position="1"/>
        <end position="17"/>
    </location>
</feature>
<dbReference type="PANTHER" id="PTHR13398">
    <property type="entry name" value="GDP-FUCOSE PROTEIN O-FUCOSYLTRANSFERASE 2"/>
    <property type="match status" value="1"/>
</dbReference>
<dbReference type="EMBL" id="CAXAMM010006402">
    <property type="protein sequence ID" value="CAK9010911.1"/>
    <property type="molecule type" value="Genomic_DNA"/>
</dbReference>
<dbReference type="Gene3D" id="3.40.50.11350">
    <property type="match status" value="1"/>
</dbReference>
<evidence type="ECO:0000256" key="9">
    <source>
        <dbReference type="SAM" id="SignalP"/>
    </source>
</evidence>